<evidence type="ECO:0000313" key="2">
    <source>
        <dbReference type="Proteomes" id="UP000036168"/>
    </source>
</evidence>
<sequence>MHQGTKILLLIIEYSLTTQYKMNGRKDGLKKVDLIITKRKHPQYFSRQALAIHTQKFLLCRESGEKSRDLILTYVMNLM</sequence>
<accession>A0A0T6BQR3</accession>
<evidence type="ECO:0000313" key="1">
    <source>
        <dbReference type="EMBL" id="KRT93923.1"/>
    </source>
</evidence>
<organism evidence="1 2">
    <name type="scientific">Bacillus glycinifermentans</name>
    <dbReference type="NCBI Taxonomy" id="1664069"/>
    <lineage>
        <taxon>Bacteria</taxon>
        <taxon>Bacillati</taxon>
        <taxon>Bacillota</taxon>
        <taxon>Bacilli</taxon>
        <taxon>Bacillales</taxon>
        <taxon>Bacillaceae</taxon>
        <taxon>Bacillus</taxon>
    </lineage>
</organism>
<comment type="caution">
    <text evidence="1">The sequence shown here is derived from an EMBL/GenBank/DDBJ whole genome shotgun (WGS) entry which is preliminary data.</text>
</comment>
<name>A0A0T6BQR3_9BACI</name>
<protein>
    <submittedName>
        <fullName evidence="1">Uncharacterized protein</fullName>
    </submittedName>
</protein>
<gene>
    <name evidence="1" type="ORF">AB447_216360</name>
</gene>
<dbReference type="AlphaFoldDB" id="A0A0T6BQR3"/>
<reference evidence="1 2" key="1">
    <citation type="journal article" date="2015" name="Int. J. Syst. Evol. Microbiol.">
        <title>Bacillus glycinifermentans sp. nov., isolated from fermented soybean paste.</title>
        <authorList>
            <person name="Kim S.J."/>
            <person name="Dunlap C.A."/>
            <person name="Kwon S.W."/>
            <person name="Rooney A.P."/>
        </authorList>
    </citation>
    <scope>NUCLEOTIDE SEQUENCE [LARGE SCALE GENOMIC DNA]</scope>
    <source>
        <strain evidence="1 2">GO-13</strain>
    </source>
</reference>
<proteinExistence type="predicted"/>
<dbReference type="EMBL" id="LECW02000015">
    <property type="protein sequence ID" value="KRT93923.1"/>
    <property type="molecule type" value="Genomic_DNA"/>
</dbReference>
<dbReference type="Proteomes" id="UP000036168">
    <property type="component" value="Unassembled WGS sequence"/>
</dbReference>